<feature type="region of interest" description="Disordered" evidence="1">
    <location>
        <begin position="1"/>
        <end position="32"/>
    </location>
</feature>
<feature type="region of interest" description="Disordered" evidence="1">
    <location>
        <begin position="436"/>
        <end position="497"/>
    </location>
</feature>
<dbReference type="OrthoDB" id="3936130at2759"/>
<evidence type="ECO:0000256" key="1">
    <source>
        <dbReference type="SAM" id="MobiDB-lite"/>
    </source>
</evidence>
<dbReference type="Proteomes" id="UP000183809">
    <property type="component" value="Unassembled WGS sequence"/>
</dbReference>
<sequence length="497" mass="55978">MARSPNSTVKKRATRRSMHSGRTGPQRSSYVPQRSFAPAGYFHTFRLTDGLAEVDADGDFTNMSNSASELDALTSPSTNHDYLTSNTIYDDSMDYETFTSMLNDDDGMEDDSDFDLKDEMDVEVSGSEAEATAVRWDVKLNCPARPMSKPCADIVNPGPLGPYSKCLCGQLRGGNRVSYRHAKKWHYKGPNFTFDEKAGAYVAPNAPALSTPFHTFELGGRTICQPVTVSREDYILGKRGANLSAERTVPQCAHFPVTGLLSYNVPFVKGRICTRTPNAQCLVTRIQDQARFLCLIENEIRPDGAIRRRMNIHAPPANWDDPASISHLNRWRAQFRQRKLRITSRKPRTKWSDSALNYLVERLARDPSTYRSELARHVSRHFGIKRSEHAVSCAIDNHKLRLRAEELRSQWEADGLFSKFAESDREILMDDYVEEECANESSDESPEVTMEDLDESDSAEEPQDAIFKPFTDRKQTPKVLSKAMAGSANPHMSDWGL</sequence>
<protein>
    <submittedName>
        <fullName evidence="2">Uncharacterized protein</fullName>
    </submittedName>
</protein>
<keyword evidence="3" id="KW-1185">Reference proteome</keyword>
<dbReference type="GeneID" id="31016917"/>
<gene>
    <name evidence="2" type="ORF">BKCO1_5000061</name>
</gene>
<dbReference type="RefSeq" id="XP_020127524.1">
    <property type="nucleotide sequence ID" value="XM_020276656.1"/>
</dbReference>
<organism evidence="2 3">
    <name type="scientific">Diplodia corticola</name>
    <dbReference type="NCBI Taxonomy" id="236234"/>
    <lineage>
        <taxon>Eukaryota</taxon>
        <taxon>Fungi</taxon>
        <taxon>Dikarya</taxon>
        <taxon>Ascomycota</taxon>
        <taxon>Pezizomycotina</taxon>
        <taxon>Dothideomycetes</taxon>
        <taxon>Dothideomycetes incertae sedis</taxon>
        <taxon>Botryosphaeriales</taxon>
        <taxon>Botryosphaeriaceae</taxon>
        <taxon>Diplodia</taxon>
    </lineage>
</organism>
<name>A0A1J9QS38_9PEZI</name>
<feature type="compositionally biased region" description="Basic residues" evidence="1">
    <location>
        <begin position="9"/>
        <end position="19"/>
    </location>
</feature>
<comment type="caution">
    <text evidence="2">The sequence shown here is derived from an EMBL/GenBank/DDBJ whole genome shotgun (WGS) entry which is preliminary data.</text>
</comment>
<dbReference type="EMBL" id="MNUE01000050">
    <property type="protein sequence ID" value="OJD31264.1"/>
    <property type="molecule type" value="Genomic_DNA"/>
</dbReference>
<evidence type="ECO:0000313" key="2">
    <source>
        <dbReference type="EMBL" id="OJD31264.1"/>
    </source>
</evidence>
<evidence type="ECO:0000313" key="3">
    <source>
        <dbReference type="Proteomes" id="UP000183809"/>
    </source>
</evidence>
<feature type="compositionally biased region" description="Polar residues" evidence="1">
    <location>
        <begin position="23"/>
        <end position="32"/>
    </location>
</feature>
<reference evidence="2 3" key="1">
    <citation type="submission" date="2016-10" db="EMBL/GenBank/DDBJ databases">
        <title>Proteomics and genomics reveal pathogen-plant mechanisms compatible with a hemibiotrophic lifestyle of Diplodia corticola.</title>
        <authorList>
            <person name="Fernandes I."/>
            <person name="De Jonge R."/>
            <person name="Van De Peer Y."/>
            <person name="Devreese B."/>
            <person name="Alves A."/>
            <person name="Esteves A.C."/>
        </authorList>
    </citation>
    <scope>NUCLEOTIDE SEQUENCE [LARGE SCALE GENOMIC DNA]</scope>
    <source>
        <strain evidence="2 3">CBS 112549</strain>
    </source>
</reference>
<dbReference type="AlphaFoldDB" id="A0A1J9QS38"/>
<accession>A0A1J9QS38</accession>
<proteinExistence type="predicted"/>
<feature type="compositionally biased region" description="Acidic residues" evidence="1">
    <location>
        <begin position="436"/>
        <end position="463"/>
    </location>
</feature>